<evidence type="ECO:0000313" key="2">
    <source>
        <dbReference type="Proteomes" id="UP000589626"/>
    </source>
</evidence>
<gene>
    <name evidence="1" type="ORF">FHU40_004208</name>
</gene>
<accession>A0A7W4Z405</accession>
<reference evidence="1 2" key="1">
    <citation type="submission" date="2020-08" db="EMBL/GenBank/DDBJ databases">
        <title>Sequencing the genomes of 1000 actinobacteria strains.</title>
        <authorList>
            <person name="Klenk H.-P."/>
        </authorList>
    </citation>
    <scope>NUCLEOTIDE SEQUENCE [LARGE SCALE GENOMIC DNA]</scope>
    <source>
        <strain evidence="1 2">DSM 105498</strain>
    </source>
</reference>
<proteinExistence type="predicted"/>
<dbReference type="Proteomes" id="UP000589626">
    <property type="component" value="Unassembled WGS sequence"/>
</dbReference>
<keyword evidence="2" id="KW-1185">Reference proteome</keyword>
<protein>
    <submittedName>
        <fullName evidence="1">ABC-type transport system substrate-binding protein</fullName>
    </submittedName>
</protein>
<dbReference type="AlphaFoldDB" id="A0A7W4Z405"/>
<dbReference type="SUPFAM" id="SSF53850">
    <property type="entry name" value="Periplasmic binding protein-like II"/>
    <property type="match status" value="1"/>
</dbReference>
<sequence>MPYPLTFTYPSTETADKQAAALKETWDEAGFDTTLDGLGDTYYDVIQKPNKESDVIWGGWGADWPSAITVTPPLFDSRINLTQNSDGQDYGAYQSDEFNGLVDEAQNAASLEDQTAALQQADIVLGQDVAYIPLEITKFYFLYGSKVTGYTNTPASAMYPDLGAIGVSS</sequence>
<dbReference type="EMBL" id="JACHWR010000003">
    <property type="protein sequence ID" value="MBB3044371.1"/>
    <property type="molecule type" value="Genomic_DNA"/>
</dbReference>
<organism evidence="1 2">
    <name type="scientific">Nocardioides soli</name>
    <dbReference type="NCBI Taxonomy" id="1036020"/>
    <lineage>
        <taxon>Bacteria</taxon>
        <taxon>Bacillati</taxon>
        <taxon>Actinomycetota</taxon>
        <taxon>Actinomycetes</taxon>
        <taxon>Propionibacteriales</taxon>
        <taxon>Nocardioidaceae</taxon>
        <taxon>Nocardioides</taxon>
    </lineage>
</organism>
<comment type="caution">
    <text evidence="1">The sequence shown here is derived from an EMBL/GenBank/DDBJ whole genome shotgun (WGS) entry which is preliminary data.</text>
</comment>
<dbReference type="RefSeq" id="WP_246391236.1">
    <property type="nucleotide sequence ID" value="NZ_JACHWR010000003.1"/>
</dbReference>
<dbReference type="Gene3D" id="3.10.105.10">
    <property type="entry name" value="Dipeptide-binding Protein, Domain 3"/>
    <property type="match status" value="1"/>
</dbReference>
<evidence type="ECO:0000313" key="1">
    <source>
        <dbReference type="EMBL" id="MBB3044371.1"/>
    </source>
</evidence>
<dbReference type="Gene3D" id="3.40.190.10">
    <property type="entry name" value="Periplasmic binding protein-like II"/>
    <property type="match status" value="1"/>
</dbReference>
<name>A0A7W4Z405_9ACTN</name>